<dbReference type="Proteomes" id="UP000195521">
    <property type="component" value="Unassembled WGS sequence"/>
</dbReference>
<dbReference type="RefSeq" id="XP_028543360.1">
    <property type="nucleotide sequence ID" value="XM_028687559.1"/>
</dbReference>
<dbReference type="AlphaFoldDB" id="A0A1Y1JE18"/>
<feature type="compositionally biased region" description="Low complexity" evidence="1">
    <location>
        <begin position="37"/>
        <end position="55"/>
    </location>
</feature>
<name>A0A1Y1JE18_PLAGO</name>
<gene>
    <name evidence="2" type="ORF">PGO_083370</name>
</gene>
<protein>
    <submittedName>
        <fullName evidence="2">Uncharacterized protein</fullName>
    </submittedName>
</protein>
<dbReference type="OrthoDB" id="387064at2759"/>
<evidence type="ECO:0000313" key="3">
    <source>
        <dbReference type="Proteomes" id="UP000195521"/>
    </source>
</evidence>
<organism evidence="2 3">
    <name type="scientific">Plasmodium gonderi</name>
    <dbReference type="NCBI Taxonomy" id="77519"/>
    <lineage>
        <taxon>Eukaryota</taxon>
        <taxon>Sar</taxon>
        <taxon>Alveolata</taxon>
        <taxon>Apicomplexa</taxon>
        <taxon>Aconoidasida</taxon>
        <taxon>Haemosporida</taxon>
        <taxon>Plasmodiidae</taxon>
        <taxon>Plasmodium</taxon>
        <taxon>Plasmodium (Plasmodium)</taxon>
    </lineage>
</organism>
<dbReference type="EMBL" id="BDQF01000009">
    <property type="protein sequence ID" value="GAW80771.1"/>
    <property type="molecule type" value="Genomic_DNA"/>
</dbReference>
<dbReference type="OMA" id="NDCESHA"/>
<evidence type="ECO:0000256" key="1">
    <source>
        <dbReference type="SAM" id="MobiDB-lite"/>
    </source>
</evidence>
<comment type="caution">
    <text evidence="2">The sequence shown here is derived from an EMBL/GenBank/DDBJ whole genome shotgun (WGS) entry which is preliminary data.</text>
</comment>
<dbReference type="GeneID" id="39747487"/>
<feature type="region of interest" description="Disordered" evidence="1">
    <location>
        <begin position="35"/>
        <end position="61"/>
    </location>
</feature>
<accession>A0A1Y1JE18</accession>
<reference evidence="3" key="1">
    <citation type="submission" date="2017-04" db="EMBL/GenBank/DDBJ databases">
        <title>Plasmodium gonderi genome.</title>
        <authorList>
            <person name="Arisue N."/>
            <person name="Honma H."/>
            <person name="Kawai S."/>
            <person name="Tougan T."/>
            <person name="Tanabe K."/>
            <person name="Horii T."/>
        </authorList>
    </citation>
    <scope>NUCLEOTIDE SEQUENCE [LARGE SCALE GENOMIC DNA]</scope>
    <source>
        <strain evidence="3">ATCC 30045</strain>
    </source>
</reference>
<keyword evidence="3" id="KW-1185">Reference proteome</keyword>
<evidence type="ECO:0000313" key="2">
    <source>
        <dbReference type="EMBL" id="GAW80771.1"/>
    </source>
</evidence>
<proteinExistence type="predicted"/>
<sequence>MCRDSTDGSFIESRDKNDFYNMDSFNNSYELGDSELETVSSNLSSPSTEESPDSPYKTESSCDTGISACEKGYVSIYDGDITNQSTFVHDFHLDNSDRFTTTESKKDTKALVSPPSISSKKNLTLLRKKKGEYKKDEQKKNTFRKSLDLLRCFEHLGVSYIDKDSDDSYYQNECDEIPSVEDQIVDKSLLEKNTPIEDEKMEEMKKYVVKGIFSMTDEDVKNITKPNKMNSLESLFDVGKNIEEENDDSIEKIYNSCVEELMDQTKECIYGETEDKGNIFDTSEGLDVINYEGDNVNTKEKELQRLKSIFCLYKKKKEEKKKKRLLRTSSFAYHNKNGSKSEPIVSKDGNYSKMENMIIGQKKIFDNTSLQSLPIQFIDQGNP</sequence>